<dbReference type="Proteomes" id="UP000018050">
    <property type="component" value="Unassembled WGS sequence"/>
</dbReference>
<dbReference type="PANTHER" id="PTHR11804">
    <property type="entry name" value="PROTEASE M3 THIMET OLIGOPEPTIDASE-RELATED"/>
    <property type="match status" value="1"/>
</dbReference>
<dbReference type="GeneID" id="25271612"/>
<evidence type="ECO:0000256" key="5">
    <source>
        <dbReference type="ARBA" id="ARBA00023049"/>
    </source>
</evidence>
<protein>
    <submittedName>
        <fullName evidence="9">Peptidase family M3 domain containing protein, putative</fullName>
    </submittedName>
</protein>
<dbReference type="GO" id="GO:0004222">
    <property type="term" value="F:metalloendopeptidase activity"/>
    <property type="evidence" value="ECO:0007669"/>
    <property type="project" value="InterPro"/>
</dbReference>
<keyword evidence="5 6" id="KW-0482">Metalloprotease</keyword>
<dbReference type="GO" id="GO:0046872">
    <property type="term" value="F:metal ion binding"/>
    <property type="evidence" value="ECO:0007669"/>
    <property type="project" value="UniProtKB-UniRule"/>
</dbReference>
<dbReference type="AlphaFoldDB" id="U6GSR2"/>
<dbReference type="EMBL" id="HG673391">
    <property type="protein sequence ID" value="CDI83296.1"/>
    <property type="molecule type" value="Genomic_DNA"/>
</dbReference>
<dbReference type="GO" id="GO:0005739">
    <property type="term" value="C:mitochondrion"/>
    <property type="evidence" value="ECO:0007669"/>
    <property type="project" value="TreeGrafter"/>
</dbReference>
<sequence length="688" mass="76020">MHLKCITFCALTPVKTAKYLIPVGAPAAARPPKGLGCTDTLNCRQRRYSSAAAAAADAASCAANSSSSSSRTEVHAPSSSSSSDNNNNNSSSSSSSDPGILQLPGVHTPEQLQALARKCIEDCSLLLETEENKKTKNGGTKRSVQTLDAVSNALCKVADAAELIRNVHPCSKWREAGAQVVQEVQHFMSVANFSDSIYQRLREEDNAEDSIRDEADQSGAAAAAAAAATATAAELTKEEQAALRCMREAMEQQGVHLSSEEKQRLLLLLEQESNVAAAAVLAQQQSPQIEVSVERLLAAGVPPGLIALRTAELQQQQQQQQQQRGLFSLWGRRRSRKIDSLVICADDEFTKAVLREGVLRTPEAVSTFLERVEMALEGLGFGCSSTPPLRLSLESIWRRAVEMVERLTGFTLVPVHPAPGETWHWSVLKYELHAATKKNRGAPRGVLFVDLWWRQNKTRLLAQFTIRGSKQMNYPLQQGWELGGPLTRACVAEENGCLRQIPCCALISNFEPPRRFHALETGWDIEAAHSLLKDCLLTKEDSVHLLHELGTRGAVDFAEFPSHLFECFAPQIFKQKSNFAEAPERGFVGFHMAHQLQLALLDRAFYSYIPREGLLLPGGEMCMETAAEELQHLLGCIDSCFEQRDILSKKYENICSTPLWQLIGRPPFRAFEHLVHYGANYFCYLFCR</sequence>
<dbReference type="RefSeq" id="XP_013247569.1">
    <property type="nucleotide sequence ID" value="XM_013392115.1"/>
</dbReference>
<dbReference type="PROSITE" id="PS50108">
    <property type="entry name" value="CRIB"/>
    <property type="match status" value="1"/>
</dbReference>
<dbReference type="InterPro" id="IPR045090">
    <property type="entry name" value="Pept_M3A_M3B"/>
</dbReference>
<feature type="domain" description="CRIB" evidence="8">
    <location>
        <begin position="663"/>
        <end position="678"/>
    </location>
</feature>
<dbReference type="GO" id="GO:0006508">
    <property type="term" value="P:proteolysis"/>
    <property type="evidence" value="ECO:0007669"/>
    <property type="project" value="UniProtKB-KW"/>
</dbReference>
<keyword evidence="2 6" id="KW-0479">Metal-binding</keyword>
<feature type="compositionally biased region" description="Low complexity" evidence="7">
    <location>
        <begin position="78"/>
        <end position="97"/>
    </location>
</feature>
<feature type="region of interest" description="Disordered" evidence="7">
    <location>
        <begin position="65"/>
        <end position="104"/>
    </location>
</feature>
<keyword evidence="3 6" id="KW-0378">Hydrolase</keyword>
<evidence type="ECO:0000256" key="1">
    <source>
        <dbReference type="ARBA" id="ARBA00022670"/>
    </source>
</evidence>
<evidence type="ECO:0000256" key="4">
    <source>
        <dbReference type="ARBA" id="ARBA00022833"/>
    </source>
</evidence>
<proteinExistence type="inferred from homology"/>
<evidence type="ECO:0000259" key="8">
    <source>
        <dbReference type="PROSITE" id="PS50108"/>
    </source>
</evidence>
<evidence type="ECO:0000256" key="6">
    <source>
        <dbReference type="RuleBase" id="RU003435"/>
    </source>
</evidence>
<comment type="cofactor">
    <cofactor evidence="6">
        <name>Zn(2+)</name>
        <dbReference type="ChEBI" id="CHEBI:29105"/>
    </cofactor>
    <text evidence="6">Binds 1 zinc ion.</text>
</comment>
<evidence type="ECO:0000256" key="3">
    <source>
        <dbReference type="ARBA" id="ARBA00022801"/>
    </source>
</evidence>
<name>U6GSR2_EIMAC</name>
<dbReference type="OrthoDB" id="331867at2759"/>
<gene>
    <name evidence="9" type="ORF">EAH_00035420</name>
</gene>
<dbReference type="GO" id="GO:0006518">
    <property type="term" value="P:peptide metabolic process"/>
    <property type="evidence" value="ECO:0007669"/>
    <property type="project" value="TreeGrafter"/>
</dbReference>
<keyword evidence="10" id="KW-1185">Reference proteome</keyword>
<comment type="similarity">
    <text evidence="6">Belongs to the peptidase M3 family.</text>
</comment>
<organism evidence="9 10">
    <name type="scientific">Eimeria acervulina</name>
    <name type="common">Coccidian parasite</name>
    <dbReference type="NCBI Taxonomy" id="5801"/>
    <lineage>
        <taxon>Eukaryota</taxon>
        <taxon>Sar</taxon>
        <taxon>Alveolata</taxon>
        <taxon>Apicomplexa</taxon>
        <taxon>Conoidasida</taxon>
        <taxon>Coccidia</taxon>
        <taxon>Eucoccidiorida</taxon>
        <taxon>Eimeriorina</taxon>
        <taxon>Eimeriidae</taxon>
        <taxon>Eimeria</taxon>
    </lineage>
</organism>
<dbReference type="VEuPathDB" id="ToxoDB:EAH_00035420"/>
<dbReference type="Gene3D" id="1.10.1370.40">
    <property type="match status" value="1"/>
</dbReference>
<evidence type="ECO:0000313" key="10">
    <source>
        <dbReference type="Proteomes" id="UP000018050"/>
    </source>
</evidence>
<evidence type="ECO:0000256" key="7">
    <source>
        <dbReference type="SAM" id="MobiDB-lite"/>
    </source>
</evidence>
<accession>U6GSR2</accession>
<keyword evidence="1 6" id="KW-0645">Protease</keyword>
<dbReference type="InterPro" id="IPR000095">
    <property type="entry name" value="CRIB_dom"/>
</dbReference>
<dbReference type="SUPFAM" id="SSF55486">
    <property type="entry name" value="Metalloproteases ('zincins'), catalytic domain"/>
    <property type="match status" value="1"/>
</dbReference>
<dbReference type="InterPro" id="IPR001567">
    <property type="entry name" value="Pept_M3A_M3B_dom"/>
</dbReference>
<dbReference type="PANTHER" id="PTHR11804:SF79">
    <property type="entry name" value="MITOCHONDRIAL INTERMEDIATE PEPTIDASE"/>
    <property type="match status" value="1"/>
</dbReference>
<evidence type="ECO:0000256" key="2">
    <source>
        <dbReference type="ARBA" id="ARBA00022723"/>
    </source>
</evidence>
<keyword evidence="4 6" id="KW-0862">Zinc</keyword>
<evidence type="ECO:0000313" key="9">
    <source>
        <dbReference type="EMBL" id="CDI83296.1"/>
    </source>
</evidence>
<reference evidence="9" key="2">
    <citation type="submission" date="2013-10" db="EMBL/GenBank/DDBJ databases">
        <authorList>
            <person name="Aslett M."/>
        </authorList>
    </citation>
    <scope>NUCLEOTIDE SEQUENCE</scope>
    <source>
        <strain evidence="9">Houghton</strain>
    </source>
</reference>
<dbReference type="Pfam" id="PF01432">
    <property type="entry name" value="Peptidase_M3"/>
    <property type="match status" value="1"/>
</dbReference>
<reference evidence="9" key="1">
    <citation type="submission" date="2013-10" db="EMBL/GenBank/DDBJ databases">
        <title>Genomic analysis of the causative agents of coccidiosis in chickens.</title>
        <authorList>
            <person name="Reid A.J."/>
            <person name="Blake D."/>
            <person name="Billington K."/>
            <person name="Browne H."/>
            <person name="Dunn M."/>
            <person name="Hung S."/>
            <person name="Kawahara F."/>
            <person name="Miranda-Saavedra D."/>
            <person name="Mourier T."/>
            <person name="Nagra H."/>
            <person name="Otto T.D."/>
            <person name="Rawlings N."/>
            <person name="Sanchez A."/>
            <person name="Sanders M."/>
            <person name="Subramaniam C."/>
            <person name="Tay Y."/>
            <person name="Dear P."/>
            <person name="Doerig C."/>
            <person name="Gruber A."/>
            <person name="Parkinson J."/>
            <person name="Shirley M."/>
            <person name="Wan K.L."/>
            <person name="Berriman M."/>
            <person name="Tomley F."/>
            <person name="Pain A."/>
        </authorList>
    </citation>
    <scope>NUCLEOTIDE SEQUENCE</scope>
    <source>
        <strain evidence="9">Houghton</strain>
    </source>
</reference>